<proteinExistence type="predicted"/>
<accession>A0A3S2Z093</accession>
<organism evidence="2 3">
    <name type="scientific">Streptomyces antnestii</name>
    <dbReference type="NCBI Taxonomy" id="2494256"/>
    <lineage>
        <taxon>Bacteria</taxon>
        <taxon>Bacillati</taxon>
        <taxon>Actinomycetota</taxon>
        <taxon>Actinomycetes</taxon>
        <taxon>Kitasatosporales</taxon>
        <taxon>Streptomycetaceae</taxon>
        <taxon>Streptomyces</taxon>
    </lineage>
</organism>
<keyword evidence="3" id="KW-1185">Reference proteome</keyword>
<dbReference type="PANTHER" id="PTHR43539:SF78">
    <property type="entry name" value="FLAVIN-CONTAINING MONOOXYGENASE"/>
    <property type="match status" value="1"/>
</dbReference>
<dbReference type="InterPro" id="IPR050982">
    <property type="entry name" value="Auxin_biosynth/cation_transpt"/>
</dbReference>
<evidence type="ECO:0000256" key="1">
    <source>
        <dbReference type="ARBA" id="ARBA00023002"/>
    </source>
</evidence>
<protein>
    <submittedName>
        <fullName evidence="2">Pyridine nucleotide-disulfide oxidoreductase</fullName>
    </submittedName>
</protein>
<dbReference type="Proteomes" id="UP000283128">
    <property type="component" value="Unassembled WGS sequence"/>
</dbReference>
<dbReference type="GO" id="GO:0004497">
    <property type="term" value="F:monooxygenase activity"/>
    <property type="evidence" value="ECO:0007669"/>
    <property type="project" value="TreeGrafter"/>
</dbReference>
<keyword evidence="1" id="KW-0560">Oxidoreductase</keyword>
<dbReference type="PRINTS" id="PR00368">
    <property type="entry name" value="FADPNR"/>
</dbReference>
<name>A0A3S2Z093_9ACTN</name>
<dbReference type="InterPro" id="IPR036188">
    <property type="entry name" value="FAD/NAD-bd_sf"/>
</dbReference>
<dbReference type="PRINTS" id="PR00469">
    <property type="entry name" value="PNDRDTASEII"/>
</dbReference>
<gene>
    <name evidence="2" type="ORF">EOT10_16895</name>
</gene>
<dbReference type="AlphaFoldDB" id="A0A3S2Z093"/>
<sequence>MNDIGVRDTADVREVDVVVIGAGQAGLSSAYHLRRAGFEPERDFVVLDHSPHPGGAWQFRWPSLTYGKVHGMHALPGMELTGADPSRPSSEVIAAYFASYEEAFDLRVRRPVDVRAVREADGGRLLVETSEGAWSTRALINATGTWDRPFWPRYPGQDTFRGRQLHTAVYPGPEAFRGQRVIVVGGGASGTQHLMEIAPYAAATTWVTRRPPVYNEGPFDENRGRAAVALVDERVRAGLPPQSVVSVTGLPVNDAIRRARADGVLDRLPMFDRITPSGVEWDDGRRVDADVILWATGFRPAIDHLAPLKLRGPGGGIQAEDTRVVADPRVHLVGYGPSASTIGANRAGRAAVRDIRRLLAGAPVAA</sequence>
<dbReference type="Pfam" id="PF13738">
    <property type="entry name" value="Pyr_redox_3"/>
    <property type="match status" value="1"/>
</dbReference>
<evidence type="ECO:0000313" key="2">
    <source>
        <dbReference type="EMBL" id="RVU23746.1"/>
    </source>
</evidence>
<dbReference type="GO" id="GO:0050660">
    <property type="term" value="F:flavin adenine dinucleotide binding"/>
    <property type="evidence" value="ECO:0007669"/>
    <property type="project" value="TreeGrafter"/>
</dbReference>
<comment type="caution">
    <text evidence="2">The sequence shown here is derived from an EMBL/GenBank/DDBJ whole genome shotgun (WGS) entry which is preliminary data.</text>
</comment>
<evidence type="ECO:0000313" key="3">
    <source>
        <dbReference type="Proteomes" id="UP000283128"/>
    </source>
</evidence>
<dbReference type="OrthoDB" id="178899at2"/>
<dbReference type="EMBL" id="RZYA01000007">
    <property type="protein sequence ID" value="RVU23746.1"/>
    <property type="molecule type" value="Genomic_DNA"/>
</dbReference>
<dbReference type="Gene3D" id="3.50.50.60">
    <property type="entry name" value="FAD/NAD(P)-binding domain"/>
    <property type="match status" value="1"/>
</dbReference>
<reference evidence="2 3" key="1">
    <citation type="submission" date="2019-01" db="EMBL/GenBank/DDBJ databases">
        <title>Genome sequences of Streptomyces and Rhizobium isolates collected from root and soil.</title>
        <authorList>
            <person name="Chhettri S."/>
            <person name="Sevigny J.L."/>
            <person name="Sen A."/>
            <person name="Ennis N."/>
            <person name="Tisa L."/>
        </authorList>
    </citation>
    <scope>NUCLEOTIDE SEQUENCE [LARGE SCALE GENOMIC DNA]</scope>
    <source>
        <strain evidence="2 3">San01</strain>
    </source>
</reference>
<dbReference type="PANTHER" id="PTHR43539">
    <property type="entry name" value="FLAVIN-BINDING MONOOXYGENASE-LIKE PROTEIN (AFU_ORTHOLOGUE AFUA_4G09220)"/>
    <property type="match status" value="1"/>
</dbReference>
<dbReference type="SUPFAM" id="SSF51905">
    <property type="entry name" value="FAD/NAD(P)-binding domain"/>
    <property type="match status" value="1"/>
</dbReference>